<dbReference type="InterPro" id="IPR017956">
    <property type="entry name" value="AT_hook_DNA-bd_motif"/>
</dbReference>
<gene>
    <name evidence="3" type="ORF">SDC9_117056</name>
</gene>
<feature type="region of interest" description="Disordered" evidence="1">
    <location>
        <begin position="475"/>
        <end position="510"/>
    </location>
</feature>
<evidence type="ECO:0000256" key="1">
    <source>
        <dbReference type="SAM" id="MobiDB-lite"/>
    </source>
</evidence>
<dbReference type="GO" id="GO:0003677">
    <property type="term" value="F:DNA binding"/>
    <property type="evidence" value="ECO:0007669"/>
    <property type="project" value="InterPro"/>
</dbReference>
<sequence>MAIPEAVRKVERPRNTIVVRRGNGPLMYAVVERIGCRRIGDSNVPLNGYTVGHIIQGAFVPSSDAVSQRKTELKDYADAVLIDLVSRELLEDLYAVYSAPDAMRIYAIALLRVCYPGVPCCRLDHYYETSWVSILFPGIPLGRNSVSTFLQNLGKSYSLIVSFMRRRVDAIAPGHHIAIDGTLKEDNSSVNSLSGFSRKARVKGTMDITVVFAYDIDLREPVCSKVFGGNVLDCVSYQRFLTENGLTKGVVMADKGFPKKEAQQAFASSPGLHWLSPIKRNDKRIAAHGMYAFDGMLDDRNEDVLFKKEQVADYWLYSFYDRKRAAKEEADYFKHHKGKPFDAQDMQQKDERFGTIVFESDLDTDPLVIYKMYDERWLIEECFRYYKHVTDFDDTRVHSDVSVYGSEFINFISSVMTARLIRKFDETGLFSDMTYNDIMSRLASAKKVNTNGDGQWEYVRTTRATEETLLRLGLLPKMEEPAKKKRGRPKKVVDPNAPKRKRGRPRKNPS</sequence>
<reference evidence="3" key="1">
    <citation type="submission" date="2019-08" db="EMBL/GenBank/DDBJ databases">
        <authorList>
            <person name="Kucharzyk K."/>
            <person name="Murdoch R.W."/>
            <person name="Higgins S."/>
            <person name="Loffler F."/>
        </authorList>
    </citation>
    <scope>NUCLEOTIDE SEQUENCE</scope>
</reference>
<dbReference type="GO" id="GO:0006313">
    <property type="term" value="P:DNA transposition"/>
    <property type="evidence" value="ECO:0007669"/>
    <property type="project" value="InterPro"/>
</dbReference>
<protein>
    <submittedName>
        <fullName evidence="3">IS1634 family transposase ISMbov2</fullName>
    </submittedName>
</protein>
<accession>A0A645C7U8</accession>
<comment type="caution">
    <text evidence="3">The sequence shown here is derived from an EMBL/GenBank/DDBJ whole genome shotgun (WGS) entry which is preliminary data.</text>
</comment>
<dbReference type="EMBL" id="VSSQ01023274">
    <property type="protein sequence ID" value="MPM70104.1"/>
    <property type="molecule type" value="Genomic_DNA"/>
</dbReference>
<proteinExistence type="predicted"/>
<dbReference type="AlphaFoldDB" id="A0A645C7U8"/>
<evidence type="ECO:0000259" key="2">
    <source>
        <dbReference type="Pfam" id="PF01609"/>
    </source>
</evidence>
<dbReference type="Pfam" id="PF01609">
    <property type="entry name" value="DDE_Tnp_1"/>
    <property type="match status" value="1"/>
</dbReference>
<dbReference type="GO" id="GO:0004803">
    <property type="term" value="F:transposase activity"/>
    <property type="evidence" value="ECO:0007669"/>
    <property type="project" value="InterPro"/>
</dbReference>
<name>A0A645C7U8_9ZZZZ</name>
<dbReference type="PRINTS" id="PR00929">
    <property type="entry name" value="ATHOOK"/>
</dbReference>
<feature type="domain" description="Transposase IS4-like" evidence="2">
    <location>
        <begin position="204"/>
        <end position="403"/>
    </location>
</feature>
<organism evidence="3">
    <name type="scientific">bioreactor metagenome</name>
    <dbReference type="NCBI Taxonomy" id="1076179"/>
    <lineage>
        <taxon>unclassified sequences</taxon>
        <taxon>metagenomes</taxon>
        <taxon>ecological metagenomes</taxon>
    </lineage>
</organism>
<dbReference type="InterPro" id="IPR002559">
    <property type="entry name" value="Transposase_11"/>
</dbReference>
<evidence type="ECO:0000313" key="3">
    <source>
        <dbReference type="EMBL" id="MPM70104.1"/>
    </source>
</evidence>
<feature type="compositionally biased region" description="Basic residues" evidence="1">
    <location>
        <begin position="498"/>
        <end position="510"/>
    </location>
</feature>